<accession>X0TRJ6</accession>
<organism evidence="2">
    <name type="scientific">marine sediment metagenome</name>
    <dbReference type="NCBI Taxonomy" id="412755"/>
    <lineage>
        <taxon>unclassified sequences</taxon>
        <taxon>metagenomes</taxon>
        <taxon>ecological metagenomes</taxon>
    </lineage>
</organism>
<comment type="caution">
    <text evidence="2">The sequence shown here is derived from an EMBL/GenBank/DDBJ whole genome shotgun (WGS) entry which is preliminary data.</text>
</comment>
<dbReference type="InterPro" id="IPR002509">
    <property type="entry name" value="NODB_dom"/>
</dbReference>
<gene>
    <name evidence="2" type="ORF">S01H1_32196</name>
</gene>
<feature type="non-terminal residue" evidence="2">
    <location>
        <position position="138"/>
    </location>
</feature>
<reference evidence="2" key="1">
    <citation type="journal article" date="2014" name="Front. Microbiol.">
        <title>High frequency of phylogenetically diverse reductive dehalogenase-homologous genes in deep subseafloor sedimentary metagenomes.</title>
        <authorList>
            <person name="Kawai M."/>
            <person name="Futagami T."/>
            <person name="Toyoda A."/>
            <person name="Takaki Y."/>
            <person name="Nishi S."/>
            <person name="Hori S."/>
            <person name="Arai W."/>
            <person name="Tsubouchi T."/>
            <person name="Morono Y."/>
            <person name="Uchiyama I."/>
            <person name="Ito T."/>
            <person name="Fujiyama A."/>
            <person name="Inagaki F."/>
            <person name="Takami H."/>
        </authorList>
    </citation>
    <scope>NUCLEOTIDE SEQUENCE</scope>
    <source>
        <strain evidence="2">Expedition CK06-06</strain>
    </source>
</reference>
<dbReference type="Pfam" id="PF01522">
    <property type="entry name" value="Polysacc_deac_1"/>
    <property type="match status" value="1"/>
</dbReference>
<feature type="domain" description="NodB homology" evidence="1">
    <location>
        <begin position="63"/>
        <end position="138"/>
    </location>
</feature>
<proteinExistence type="predicted"/>
<evidence type="ECO:0000259" key="1">
    <source>
        <dbReference type="PROSITE" id="PS51677"/>
    </source>
</evidence>
<evidence type="ECO:0000313" key="2">
    <source>
        <dbReference type="EMBL" id="GAF96193.1"/>
    </source>
</evidence>
<name>X0TRJ6_9ZZZZ</name>
<dbReference type="InterPro" id="IPR011330">
    <property type="entry name" value="Glyco_hydro/deAcase_b/a-brl"/>
</dbReference>
<dbReference type="GO" id="GO:0016810">
    <property type="term" value="F:hydrolase activity, acting on carbon-nitrogen (but not peptide) bonds"/>
    <property type="evidence" value="ECO:0007669"/>
    <property type="project" value="InterPro"/>
</dbReference>
<dbReference type="AlphaFoldDB" id="X0TRJ6"/>
<protein>
    <recommendedName>
        <fullName evidence="1">NodB homology domain-containing protein</fullName>
    </recommendedName>
</protein>
<dbReference type="GO" id="GO:0005975">
    <property type="term" value="P:carbohydrate metabolic process"/>
    <property type="evidence" value="ECO:0007669"/>
    <property type="project" value="InterPro"/>
</dbReference>
<sequence length="138" mass="16196">MINKFHYCLILNFHYVQDPSNPTFKGLNGISEELFHSYIIQLKEHFKILSMSDYISLRDKPGRYCIVTFDDGFINGYNSLFNIFKKEKVPANFFISSRPYLDNEVLNVQKIHLLIGKLGLEEFKQSFYKTAGNLNDKR</sequence>
<dbReference type="SUPFAM" id="SSF88713">
    <property type="entry name" value="Glycoside hydrolase/deacetylase"/>
    <property type="match status" value="1"/>
</dbReference>
<dbReference type="Gene3D" id="3.20.20.370">
    <property type="entry name" value="Glycoside hydrolase/deacetylase"/>
    <property type="match status" value="1"/>
</dbReference>
<dbReference type="EMBL" id="BARS01019919">
    <property type="protein sequence ID" value="GAF96193.1"/>
    <property type="molecule type" value="Genomic_DNA"/>
</dbReference>
<dbReference type="PROSITE" id="PS51677">
    <property type="entry name" value="NODB"/>
    <property type="match status" value="1"/>
</dbReference>